<evidence type="ECO:0000313" key="1">
    <source>
        <dbReference type="EMBL" id="MDB9540108.1"/>
    </source>
</evidence>
<dbReference type="RefSeq" id="WP_271733266.1">
    <property type="nucleotide sequence ID" value="NZ_JANQDP010000123.1"/>
</dbReference>
<keyword evidence="2" id="KW-1185">Reference proteome</keyword>
<proteinExistence type="predicted"/>
<accession>A0ABT5AS13</accession>
<dbReference type="EMBL" id="JAQMUH010000119">
    <property type="protein sequence ID" value="MDB9540108.1"/>
    <property type="molecule type" value="Genomic_DNA"/>
</dbReference>
<comment type="caution">
    <text evidence="1">The sequence shown here is derived from an EMBL/GenBank/DDBJ whole genome shotgun (WGS) entry which is preliminary data.</text>
</comment>
<reference evidence="1 2" key="1">
    <citation type="submission" date="2023-01" db="EMBL/GenBank/DDBJ databases">
        <title>Genomes from the Australian National Cyanobacteria Reference Collection.</title>
        <authorList>
            <person name="Willis A."/>
            <person name="Lee E.M.F."/>
        </authorList>
    </citation>
    <scope>NUCLEOTIDE SEQUENCE [LARGE SCALE GENOMIC DNA]</scope>
    <source>
        <strain evidence="1 2">CS-1033</strain>
    </source>
</reference>
<evidence type="ECO:0000313" key="2">
    <source>
        <dbReference type="Proteomes" id="UP001212499"/>
    </source>
</evidence>
<gene>
    <name evidence="1" type="ORF">PN457_10630</name>
</gene>
<dbReference type="Proteomes" id="UP001212499">
    <property type="component" value="Unassembled WGS sequence"/>
</dbReference>
<protein>
    <submittedName>
        <fullName evidence="1">Uncharacterized protein</fullName>
    </submittedName>
</protein>
<organism evidence="1 2">
    <name type="scientific">Anabaenopsis arnoldii</name>
    <dbReference type="NCBI Taxonomy" id="2152938"/>
    <lineage>
        <taxon>Bacteria</taxon>
        <taxon>Bacillati</taxon>
        <taxon>Cyanobacteriota</taxon>
        <taxon>Cyanophyceae</taxon>
        <taxon>Nostocales</taxon>
        <taxon>Nodulariaceae</taxon>
        <taxon>Anabaenopsis</taxon>
    </lineage>
</organism>
<name>A0ABT5AS13_9CYAN</name>
<sequence length="1016" mass="117628">MNKITINPDLANVDYTDLLTKICQSLEKNQIFRTDNNHQWLVVDINQIAAEIATSQVNSPLGNAKGVRAATLNFSPGSQDRFSEQISNITELVRSNLTSYLSKNLSLDRLTFVTQLIADLQTFRQQPTKFDLAYNFPPSNQLQQQRLTVRNNDGQHAQLLKAHKVKISVDKPSNFTAHLLEGINNFIDVKLEPTSEERDDLEYILENLEKNDQSDIHRLENLVNQQTLGKLKKLAKIKYLEFLYENIDDNASENNLQGKIYLQDLIRRLKLLDDYINNTNKADGEYIVNYQGVEVNYQNMFSRGEAFDMLPIIPLIEGYLGETEQENREKVEFIFGLKLKFDGKVQAYGGKTVFERNLDILHPDSQEHQEQIQDESRKTSFVYKVLKIAFLYYFLFASRQDPNNPQNDLEYNPITKWEQSVLPILQGSDEEAKKRLFRSIINGFDKLEVREKIKTLKGVLTKLIKRKTSFPTREYPLHISVKNSILEADINTIVDRDTFFKSLLRENPKDCLKYINLGEATTDNSFLVSLPAKMTISEIYFFETDDRETFQMEYDINITGQGIGVLPVVFVPANSCYEFVTKNLSNRKLVIFPYRPDPKKLEPGKLETQKLESHQEFIYKITYSLLAYICLYVLLEKKSKLFIPILRIHLNNKKDDAPIEKFIVSLTGVLSHLFNEQYRSNSQGIDISDFSTKGKFKIPNTLSALYSVLPKKFTFPPGEEFQFRELDKLAMIIVSSRGSDSRWGMEAKKSNLMGEIIDFRIQPQTVTLRLLKTFSENYDNHEDMFSYPSVIVENVDKLYKKGYRHFIYIAKVPYSSTLHITQTKSEELFFMSENVIRALTRERNDIKIYPMFFDKYYAVKVENKIKSTSLYIQDTVELTQLVEDTSKKSIVFFNLFNGIAVGKDTNYNGVMSYATLLNIYQGVLDDKDIRTGLIYQDSHLKREILQCLTLFHFSRYQKHEKSGKLQIKLDPYQNLIGDESIGQLALLKYSRGKVEFNSLAFLTYVRDILARPKSSS</sequence>